<comment type="caution">
    <text evidence="7">The sequence shown here is derived from an EMBL/GenBank/DDBJ whole genome shotgun (WGS) entry which is preliminary data.</text>
</comment>
<dbReference type="SMART" id="SM00072">
    <property type="entry name" value="GuKc"/>
    <property type="match status" value="1"/>
</dbReference>
<comment type="similarity">
    <text evidence="2">Belongs to the guanylate kinase family.</text>
</comment>
<organism evidence="7 8">
    <name type="scientific">Lactobacillus ultunensis DSM 16047</name>
    <dbReference type="NCBI Taxonomy" id="525365"/>
    <lineage>
        <taxon>Bacteria</taxon>
        <taxon>Bacillati</taxon>
        <taxon>Bacillota</taxon>
        <taxon>Bacilli</taxon>
        <taxon>Lactobacillales</taxon>
        <taxon>Lactobacillaceae</taxon>
        <taxon>Lactobacillus</taxon>
    </lineage>
</organism>
<comment type="catalytic activity">
    <reaction evidence="5">
        <text>GMP + ATP = GDP + ADP</text>
        <dbReference type="Rhea" id="RHEA:20780"/>
        <dbReference type="ChEBI" id="CHEBI:30616"/>
        <dbReference type="ChEBI" id="CHEBI:58115"/>
        <dbReference type="ChEBI" id="CHEBI:58189"/>
        <dbReference type="ChEBI" id="CHEBI:456216"/>
        <dbReference type="EC" id="2.7.4.8"/>
    </reaction>
</comment>
<dbReference type="Proteomes" id="UP000005583">
    <property type="component" value="Unassembled WGS sequence"/>
</dbReference>
<evidence type="ECO:0000256" key="5">
    <source>
        <dbReference type="ARBA" id="ARBA00048594"/>
    </source>
</evidence>
<dbReference type="CDD" id="cd00071">
    <property type="entry name" value="GMPK"/>
    <property type="match status" value="1"/>
</dbReference>
<dbReference type="PROSITE" id="PS50052">
    <property type="entry name" value="GUANYLATE_KINASE_2"/>
    <property type="match status" value="1"/>
</dbReference>
<reference evidence="7 8" key="1">
    <citation type="submission" date="2009-01" db="EMBL/GenBank/DDBJ databases">
        <authorList>
            <person name="Qin X."/>
            <person name="Bachman B."/>
            <person name="Battles P."/>
            <person name="Bell A."/>
            <person name="Bess C."/>
            <person name="Bickham C."/>
            <person name="Chaboub L."/>
            <person name="Chen D."/>
            <person name="Coyle M."/>
            <person name="Deiros D.R."/>
            <person name="Dinh H."/>
            <person name="Forbes L."/>
            <person name="Fowler G."/>
            <person name="Francisco L."/>
            <person name="Fu Q."/>
            <person name="Gubbala S."/>
            <person name="Hale W."/>
            <person name="Han Y."/>
            <person name="Hemphill L."/>
            <person name="Highlander S.K."/>
            <person name="Hirani K."/>
            <person name="Hogues M."/>
            <person name="Jackson L."/>
            <person name="Jakkamsetti A."/>
            <person name="Javaid M."/>
            <person name="Jiang H."/>
            <person name="Korchina V."/>
            <person name="Kovar C."/>
            <person name="Lara F."/>
            <person name="Lee S."/>
            <person name="Mata R."/>
            <person name="Mathew T."/>
            <person name="Moen C."/>
            <person name="Morales K."/>
            <person name="Munidasa M."/>
            <person name="Nazareth L."/>
            <person name="Ngo R."/>
            <person name="Nguyen L."/>
            <person name="Okwuonu G."/>
            <person name="Ongeri F."/>
            <person name="Patil S."/>
            <person name="Petrosino J."/>
            <person name="Pham C."/>
            <person name="Pham P."/>
            <person name="Pu L.-L."/>
            <person name="Puazo M."/>
            <person name="Raj R."/>
            <person name="Reid J."/>
            <person name="Rouhana J."/>
            <person name="Saada N."/>
            <person name="Shang Y."/>
            <person name="Simmons D."/>
            <person name="Thornton R."/>
            <person name="Warren J."/>
            <person name="Weissenberger G."/>
            <person name="Zhang J."/>
            <person name="Zhang L."/>
            <person name="Zhou C."/>
            <person name="Zhu D."/>
            <person name="Muzny D."/>
            <person name="Worley K."/>
            <person name="Gibbs R."/>
        </authorList>
    </citation>
    <scope>NUCLEOTIDE SEQUENCE [LARGE SCALE GENOMIC DNA]</scope>
    <source>
        <strain evidence="7 8">DSM 16047</strain>
    </source>
</reference>
<keyword evidence="3 7" id="KW-0808">Transferase</keyword>
<evidence type="ECO:0000259" key="6">
    <source>
        <dbReference type="PROSITE" id="PS50052"/>
    </source>
</evidence>
<keyword evidence="4 7" id="KW-0418">Kinase</keyword>
<dbReference type="EC" id="2.7.4.8" evidence="7"/>
<dbReference type="EMBL" id="ACGU01000070">
    <property type="protein sequence ID" value="EEJ71572.1"/>
    <property type="molecule type" value="Genomic_DNA"/>
</dbReference>
<feature type="domain" description="Guanylate kinase-like" evidence="6">
    <location>
        <begin position="7"/>
        <end position="182"/>
    </location>
</feature>
<dbReference type="GO" id="GO:0005829">
    <property type="term" value="C:cytosol"/>
    <property type="evidence" value="ECO:0007669"/>
    <property type="project" value="TreeGrafter"/>
</dbReference>
<dbReference type="HOGENOM" id="CLU_001715_1_2_9"/>
<evidence type="ECO:0000256" key="2">
    <source>
        <dbReference type="ARBA" id="ARBA00005790"/>
    </source>
</evidence>
<dbReference type="GO" id="GO:0004385">
    <property type="term" value="F:GMP kinase activity"/>
    <property type="evidence" value="ECO:0007669"/>
    <property type="project" value="UniProtKB-EC"/>
</dbReference>
<dbReference type="InterPro" id="IPR008145">
    <property type="entry name" value="GK/Ca_channel_bsu"/>
</dbReference>
<evidence type="ECO:0000313" key="8">
    <source>
        <dbReference type="Proteomes" id="UP000005583"/>
    </source>
</evidence>
<dbReference type="Gene3D" id="3.40.50.300">
    <property type="entry name" value="P-loop containing nucleotide triphosphate hydrolases"/>
    <property type="match status" value="1"/>
</dbReference>
<accession>C2EPJ6</accession>
<name>C2EPJ6_9LACO</name>
<gene>
    <name evidence="7" type="ORF">HMPREF0548_1592</name>
</gene>
<evidence type="ECO:0000256" key="3">
    <source>
        <dbReference type="ARBA" id="ARBA00022679"/>
    </source>
</evidence>
<dbReference type="PATRIC" id="fig|525365.8.peg.1848"/>
<keyword evidence="8" id="KW-1185">Reference proteome</keyword>
<dbReference type="AlphaFoldDB" id="C2EPJ6"/>
<evidence type="ECO:0000256" key="4">
    <source>
        <dbReference type="ARBA" id="ARBA00022777"/>
    </source>
</evidence>
<comment type="function">
    <text evidence="1">Essential for recycling GMP and indirectly, cGMP.</text>
</comment>
<dbReference type="STRING" id="525365.HMPREF0548_1592"/>
<sequence length="192" mass="22137">MGDFLLKKIIIIAGPSGAGKTTISDYLSEKYGIPRVLTHTTRPMRTGEKQNVSYHFETDETFAQLHFFEHIRYGSYQYGSSREALNLAWKKHDLVSLIVDIKGVYTYIKQLGDKVYFLYVTTSTKEELKERLLKRGDDPEKIKERLSGSELNLLPEDLKQYAHVIVNDDLAKTKQALDALMARFQAKKYRLL</sequence>
<dbReference type="InterPro" id="IPR008144">
    <property type="entry name" value="Guanylate_kin-like_dom"/>
</dbReference>
<evidence type="ECO:0000313" key="7">
    <source>
        <dbReference type="EMBL" id="EEJ71572.1"/>
    </source>
</evidence>
<evidence type="ECO:0000256" key="1">
    <source>
        <dbReference type="ARBA" id="ARBA00003531"/>
    </source>
</evidence>
<dbReference type="SUPFAM" id="SSF52540">
    <property type="entry name" value="P-loop containing nucleoside triphosphate hydrolases"/>
    <property type="match status" value="1"/>
</dbReference>
<dbReference type="PANTHER" id="PTHR23117">
    <property type="entry name" value="GUANYLATE KINASE-RELATED"/>
    <property type="match status" value="1"/>
</dbReference>
<dbReference type="InterPro" id="IPR027417">
    <property type="entry name" value="P-loop_NTPase"/>
</dbReference>
<dbReference type="Pfam" id="PF00625">
    <property type="entry name" value="Guanylate_kin"/>
    <property type="match status" value="1"/>
</dbReference>
<dbReference type="PANTHER" id="PTHR23117:SF13">
    <property type="entry name" value="GUANYLATE KINASE"/>
    <property type="match status" value="1"/>
</dbReference>
<protein>
    <submittedName>
        <fullName evidence="7">Guanylate kinase</fullName>
        <ecNumber evidence="7">2.7.4.8</ecNumber>
    </submittedName>
</protein>
<dbReference type="eggNOG" id="COG0194">
    <property type="taxonomic scope" value="Bacteria"/>
</dbReference>
<proteinExistence type="inferred from homology"/>